<dbReference type="RefSeq" id="WP_115498019.1">
    <property type="nucleotide sequence ID" value="NZ_JACRTI010000003.1"/>
</dbReference>
<evidence type="ECO:0000313" key="4">
    <source>
        <dbReference type="EMBL" id="RDU50797.1"/>
    </source>
</evidence>
<dbReference type="Proteomes" id="UP000256321">
    <property type="component" value="Unassembled WGS sequence"/>
</dbReference>
<gene>
    <name evidence="4" type="ORF">DWU89_02055</name>
    <name evidence="3" type="ORF">H8784_02030</name>
</gene>
<comment type="caution">
    <text evidence="4">The sequence shown here is derived from an EMBL/GenBank/DDBJ whole genome shotgun (WGS) entry which is preliminary data.</text>
</comment>
<reference evidence="3 6" key="2">
    <citation type="submission" date="2020-08" db="EMBL/GenBank/DDBJ databases">
        <title>Genome public.</title>
        <authorList>
            <person name="Liu C."/>
            <person name="Sun Q."/>
        </authorList>
    </citation>
    <scope>NUCLEOTIDE SEQUENCE [LARGE SCALE GENOMIC DNA]</scope>
    <source>
        <strain evidence="3 6">426_9</strain>
    </source>
</reference>
<keyword evidence="1" id="KW-0732">Signal</keyword>
<evidence type="ECO:0000313" key="5">
    <source>
        <dbReference type="Proteomes" id="UP000256321"/>
    </source>
</evidence>
<dbReference type="EMBL" id="QREV01000003">
    <property type="protein sequence ID" value="RDU50797.1"/>
    <property type="molecule type" value="Genomic_DNA"/>
</dbReference>
<dbReference type="AlphaFoldDB" id="A0A3D8HJP0"/>
<evidence type="ECO:0000313" key="6">
    <source>
        <dbReference type="Proteomes" id="UP000629596"/>
    </source>
</evidence>
<dbReference type="InterPro" id="IPR012577">
    <property type="entry name" value="NIPSNAP"/>
</dbReference>
<evidence type="ECO:0000313" key="3">
    <source>
        <dbReference type="EMBL" id="MBC8600496.1"/>
    </source>
</evidence>
<sequence>MQRRHFMKLTGLLATLPAINGIAATTEKTASSKKQIYEWRIYTLEGDGDGLDAFFRDTLIPAYNRKNIKAGAFAPYKKEEKERRLLLFVYPDIDTYYKVKKDIWKDTTFRKAAQPFFDQTAPKPAYFNFESYLCEAFDKIPVMRMPDKNRTLLELRTYHSPNEEANQRKIAMFNNDEIEIFDKVGVNSVCYGEIMAGPIMPAIMYLTWYKDEPTRAEAWNKFGKHPDWQRIKDMPEYAYTATRNTSLFLSPLPYSQI</sequence>
<accession>A0A3D8HJP0</accession>
<evidence type="ECO:0000259" key="2">
    <source>
        <dbReference type="Pfam" id="PF07978"/>
    </source>
</evidence>
<feature type="domain" description="NIPSNAP" evidence="2">
    <location>
        <begin position="154"/>
        <end position="256"/>
    </location>
</feature>
<feature type="signal peptide" evidence="1">
    <location>
        <begin position="1"/>
        <end position="23"/>
    </location>
</feature>
<dbReference type="Pfam" id="PF07978">
    <property type="entry name" value="NIPSNAP"/>
    <property type="match status" value="1"/>
</dbReference>
<proteinExistence type="predicted"/>
<dbReference type="SUPFAM" id="SSF54909">
    <property type="entry name" value="Dimeric alpha+beta barrel"/>
    <property type="match status" value="1"/>
</dbReference>
<dbReference type="InterPro" id="IPR011008">
    <property type="entry name" value="Dimeric_a/b-barrel"/>
</dbReference>
<dbReference type="Gene3D" id="3.30.70.100">
    <property type="match status" value="2"/>
</dbReference>
<dbReference type="Proteomes" id="UP000629596">
    <property type="component" value="Unassembled WGS sequence"/>
</dbReference>
<evidence type="ECO:0000256" key="1">
    <source>
        <dbReference type="SAM" id="SignalP"/>
    </source>
</evidence>
<organism evidence="4 5">
    <name type="scientific">Parabacteroides acidifaciens</name>
    <dbReference type="NCBI Taxonomy" id="2290935"/>
    <lineage>
        <taxon>Bacteria</taxon>
        <taxon>Pseudomonadati</taxon>
        <taxon>Bacteroidota</taxon>
        <taxon>Bacteroidia</taxon>
        <taxon>Bacteroidales</taxon>
        <taxon>Tannerellaceae</taxon>
        <taxon>Parabacteroides</taxon>
    </lineage>
</organism>
<reference evidence="4 5" key="1">
    <citation type="submission" date="2018-07" db="EMBL/GenBank/DDBJ databases">
        <title>Parabacteroides acidifaciens nov. sp., isolated from human feces.</title>
        <authorList>
            <person name="Wang Y.J."/>
        </authorList>
    </citation>
    <scope>NUCLEOTIDE SEQUENCE [LARGE SCALE GENOMIC DNA]</scope>
    <source>
        <strain evidence="4 5">426-9</strain>
    </source>
</reference>
<name>A0A3D8HJP0_9BACT</name>
<keyword evidence="6" id="KW-1185">Reference proteome</keyword>
<dbReference type="EMBL" id="JACRTI010000003">
    <property type="protein sequence ID" value="MBC8600496.1"/>
    <property type="molecule type" value="Genomic_DNA"/>
</dbReference>
<protein>
    <submittedName>
        <fullName evidence="3">NIPSNAP family protein</fullName>
    </submittedName>
</protein>
<feature type="chain" id="PRO_5017652098" evidence="1">
    <location>
        <begin position="24"/>
        <end position="257"/>
    </location>
</feature>